<dbReference type="GO" id="GO:0003824">
    <property type="term" value="F:catalytic activity"/>
    <property type="evidence" value="ECO:0007669"/>
    <property type="project" value="InterPro"/>
</dbReference>
<dbReference type="InterPro" id="IPR000845">
    <property type="entry name" value="Nucleoside_phosphorylase_d"/>
</dbReference>
<protein>
    <submittedName>
        <fullName evidence="2">Ankyrin repeat domain-containing protein 50</fullName>
    </submittedName>
</protein>
<reference evidence="2 3" key="1">
    <citation type="submission" date="2016-10" db="EMBL/GenBank/DDBJ databases">
        <title>Proteomics and genomics reveal pathogen-plant mechanisms compatible with a hemibiotrophic lifestyle of Diplodia corticola.</title>
        <authorList>
            <person name="Fernandes I."/>
            <person name="De Jonge R."/>
            <person name="Van De Peer Y."/>
            <person name="Devreese B."/>
            <person name="Alves A."/>
            <person name="Esteves A.C."/>
        </authorList>
    </citation>
    <scope>NUCLEOTIDE SEQUENCE [LARGE SCALE GENOMIC DNA]</scope>
    <source>
        <strain evidence="2 3">CBS 112549</strain>
    </source>
</reference>
<dbReference type="SUPFAM" id="SSF53167">
    <property type="entry name" value="Purine and uridine phosphorylases"/>
    <property type="match status" value="1"/>
</dbReference>
<keyword evidence="3" id="KW-1185">Reference proteome</keyword>
<sequence length="335" mass="36252">MVLPNDQYTVGWISALTTELVAAQVFLDELHGIPESVAKGDSNYYQLGRIGEHNVVLAVLPAGEYGTTSATSVAKDMLHSFPNIRVGLMVGIGGGAPNAMNDVRLGDVVVSTPQGHSGGVFQYDFGKTIQEKTFQHTGHLNQTPAVLLAAVNALSGDLRTLGNNIATSIEETLASHERLRQKYGQPDVASDRLYKSTFIHQHLPGQPPQSCIHVCGNEPQNLVDRPDRASREHDPVIFHGIIASANSLMKDALIRDNLSQNNGVLCFEMEAAGLMNHFPCLVVRGICDYSDTHKNDAWHGYAAMVAAAYTKALLLKVTPNELGAEQRLLEVVGDH</sequence>
<dbReference type="AlphaFoldDB" id="A0A1J9QKW3"/>
<evidence type="ECO:0000259" key="1">
    <source>
        <dbReference type="Pfam" id="PF01048"/>
    </source>
</evidence>
<dbReference type="RefSeq" id="XP_020125372.1">
    <property type="nucleotide sequence ID" value="XM_020279969.1"/>
</dbReference>
<dbReference type="PANTHER" id="PTHR46082:SF11">
    <property type="entry name" value="AAA+ ATPASE DOMAIN-CONTAINING PROTEIN-RELATED"/>
    <property type="match status" value="1"/>
</dbReference>
<comment type="caution">
    <text evidence="2">The sequence shown here is derived from an EMBL/GenBank/DDBJ whole genome shotgun (WGS) entry which is preliminary data.</text>
</comment>
<dbReference type="PANTHER" id="PTHR46082">
    <property type="entry name" value="ATP/GTP-BINDING PROTEIN-RELATED"/>
    <property type="match status" value="1"/>
</dbReference>
<gene>
    <name evidence="2" type="ORF">BKCO1_9300022</name>
</gene>
<dbReference type="OrthoDB" id="1577640at2759"/>
<dbReference type="Pfam" id="PF01048">
    <property type="entry name" value="PNP_UDP_1"/>
    <property type="match status" value="1"/>
</dbReference>
<name>A0A1J9QKW3_9PEZI</name>
<organism evidence="2 3">
    <name type="scientific">Diplodia corticola</name>
    <dbReference type="NCBI Taxonomy" id="236234"/>
    <lineage>
        <taxon>Eukaryota</taxon>
        <taxon>Fungi</taxon>
        <taxon>Dikarya</taxon>
        <taxon>Ascomycota</taxon>
        <taxon>Pezizomycotina</taxon>
        <taxon>Dothideomycetes</taxon>
        <taxon>Dothideomycetes incertae sedis</taxon>
        <taxon>Botryosphaeriales</taxon>
        <taxon>Botryosphaeriaceae</taxon>
        <taxon>Diplodia</taxon>
    </lineage>
</organism>
<dbReference type="Gene3D" id="3.40.50.1580">
    <property type="entry name" value="Nucleoside phosphorylase domain"/>
    <property type="match status" value="1"/>
</dbReference>
<evidence type="ECO:0000313" key="2">
    <source>
        <dbReference type="EMBL" id="OJD29112.1"/>
    </source>
</evidence>
<proteinExistence type="predicted"/>
<dbReference type="InterPro" id="IPR035994">
    <property type="entry name" value="Nucleoside_phosphorylase_sf"/>
</dbReference>
<dbReference type="GeneID" id="31020233"/>
<dbReference type="InterPro" id="IPR053137">
    <property type="entry name" value="NLR-like"/>
</dbReference>
<evidence type="ECO:0000313" key="3">
    <source>
        <dbReference type="Proteomes" id="UP000183809"/>
    </source>
</evidence>
<dbReference type="Proteomes" id="UP000183809">
    <property type="component" value="Unassembled WGS sequence"/>
</dbReference>
<dbReference type="GO" id="GO:0009116">
    <property type="term" value="P:nucleoside metabolic process"/>
    <property type="evidence" value="ECO:0007669"/>
    <property type="project" value="InterPro"/>
</dbReference>
<feature type="domain" description="Nucleoside phosphorylase" evidence="1">
    <location>
        <begin position="28"/>
        <end position="294"/>
    </location>
</feature>
<accession>A0A1J9QKW3</accession>
<dbReference type="EMBL" id="MNUE01000093">
    <property type="protein sequence ID" value="OJD29112.1"/>
    <property type="molecule type" value="Genomic_DNA"/>
</dbReference>
<dbReference type="STRING" id="236234.A0A1J9QKW3"/>